<reference evidence="7 8" key="1">
    <citation type="submission" date="2022-06" db="EMBL/GenBank/DDBJ databases">
        <title>Halogeometricum sp. a new haloarchaeum isolate from saline soil.</title>
        <authorList>
            <person name="Strakova D."/>
            <person name="Galisteo C."/>
            <person name="Sanchez-Porro C."/>
            <person name="Ventosa A."/>
        </authorList>
    </citation>
    <scope>NUCLEOTIDE SEQUENCE [LARGE SCALE GENOMIC DNA]</scope>
    <source>
        <strain evidence="8">S3BR25-2</strain>
    </source>
</reference>
<evidence type="ECO:0000256" key="5">
    <source>
        <dbReference type="ARBA" id="ARBA00023136"/>
    </source>
</evidence>
<dbReference type="InterPro" id="IPR017039">
    <property type="entry name" value="Virul_fac_BrkB"/>
</dbReference>
<comment type="caution">
    <text evidence="7">The sequence shown here is derived from an EMBL/GenBank/DDBJ whole genome shotgun (WGS) entry which is preliminary data.</text>
</comment>
<evidence type="ECO:0000256" key="3">
    <source>
        <dbReference type="ARBA" id="ARBA00022692"/>
    </source>
</evidence>
<dbReference type="Proteomes" id="UP001254813">
    <property type="component" value="Unassembled WGS sequence"/>
</dbReference>
<dbReference type="EMBL" id="JAMQOQ010000005">
    <property type="protein sequence ID" value="MDS0295993.1"/>
    <property type="molecule type" value="Genomic_DNA"/>
</dbReference>
<evidence type="ECO:0000313" key="7">
    <source>
        <dbReference type="EMBL" id="MDS0295993.1"/>
    </source>
</evidence>
<dbReference type="RefSeq" id="WP_310929974.1">
    <property type="nucleotide sequence ID" value="NZ_JAMQOQ010000005.1"/>
</dbReference>
<dbReference type="PIRSF" id="PIRSF035875">
    <property type="entry name" value="RNase_BN"/>
    <property type="match status" value="1"/>
</dbReference>
<sequence>MSRLAEAFRVVLAVARGVREHEVEYPAASLAYYGFISLFPLLVLVLAVLSQPAAEAIRTATPSYLTPSTRQLVYEATADQTGRTGAIVLSGVVLLWSGTHLTLGFRSVVERAEGTDGGSFLALLRDAVCIVGSLGLAVVSIVFASAFFSTFLPPSAVVGVGLFTVLTVVFLPLYYVPSRLVTSLRAALPGAVLAAAGWAALLGVVHLYSVNADQYAVFGAISGIIIVLTSVYSGAMLLFVGVVLNATLASRRRSAA</sequence>
<dbReference type="PANTHER" id="PTHR30213:SF0">
    <property type="entry name" value="UPF0761 MEMBRANE PROTEIN YIHY"/>
    <property type="match status" value="1"/>
</dbReference>
<evidence type="ECO:0000256" key="4">
    <source>
        <dbReference type="ARBA" id="ARBA00022989"/>
    </source>
</evidence>
<protein>
    <submittedName>
        <fullName evidence="7">YihY/virulence factor BrkB family protein</fullName>
    </submittedName>
</protein>
<feature type="transmembrane region" description="Helical" evidence="6">
    <location>
        <begin position="155"/>
        <end position="176"/>
    </location>
</feature>
<evidence type="ECO:0000313" key="8">
    <source>
        <dbReference type="Proteomes" id="UP001254813"/>
    </source>
</evidence>
<keyword evidence="2" id="KW-1003">Cell membrane</keyword>
<organism evidence="7 8">
    <name type="scientific">Halogeometricum luteum</name>
    <dbReference type="NCBI Taxonomy" id="2950537"/>
    <lineage>
        <taxon>Archaea</taxon>
        <taxon>Methanobacteriati</taxon>
        <taxon>Methanobacteriota</taxon>
        <taxon>Stenosarchaea group</taxon>
        <taxon>Halobacteria</taxon>
        <taxon>Halobacteriales</taxon>
        <taxon>Haloferacaceae</taxon>
        <taxon>Halogeometricum</taxon>
    </lineage>
</organism>
<accession>A0ABU2G6S7</accession>
<keyword evidence="4 6" id="KW-1133">Transmembrane helix</keyword>
<name>A0ABU2G6S7_9EURY</name>
<feature type="transmembrane region" description="Helical" evidence="6">
    <location>
        <begin position="215"/>
        <end position="244"/>
    </location>
</feature>
<gene>
    <name evidence="7" type="ORF">NDI79_17605</name>
</gene>
<keyword evidence="8" id="KW-1185">Reference proteome</keyword>
<feature type="transmembrane region" description="Helical" evidence="6">
    <location>
        <begin position="188"/>
        <end position="209"/>
    </location>
</feature>
<evidence type="ECO:0000256" key="2">
    <source>
        <dbReference type="ARBA" id="ARBA00022475"/>
    </source>
</evidence>
<evidence type="ECO:0000256" key="1">
    <source>
        <dbReference type="ARBA" id="ARBA00004651"/>
    </source>
</evidence>
<keyword evidence="5 6" id="KW-0472">Membrane</keyword>
<feature type="transmembrane region" description="Helical" evidence="6">
    <location>
        <begin position="30"/>
        <end position="49"/>
    </location>
</feature>
<keyword evidence="3 6" id="KW-0812">Transmembrane</keyword>
<comment type="subcellular location">
    <subcellularLocation>
        <location evidence="1">Cell membrane</location>
        <topology evidence="1">Multi-pass membrane protein</topology>
    </subcellularLocation>
</comment>
<dbReference type="Pfam" id="PF03631">
    <property type="entry name" value="Virul_fac_BrkB"/>
    <property type="match status" value="1"/>
</dbReference>
<dbReference type="PANTHER" id="PTHR30213">
    <property type="entry name" value="INNER MEMBRANE PROTEIN YHJD"/>
    <property type="match status" value="1"/>
</dbReference>
<feature type="transmembrane region" description="Helical" evidence="6">
    <location>
        <begin position="127"/>
        <end position="149"/>
    </location>
</feature>
<proteinExistence type="predicted"/>
<evidence type="ECO:0000256" key="6">
    <source>
        <dbReference type="SAM" id="Phobius"/>
    </source>
</evidence>